<dbReference type="Proteomes" id="UP001151079">
    <property type="component" value="Unassembled WGS sequence"/>
</dbReference>
<evidence type="ECO:0000259" key="2">
    <source>
        <dbReference type="Pfam" id="PF09994"/>
    </source>
</evidence>
<dbReference type="PANTHER" id="PTHR33840">
    <property type="match status" value="1"/>
</dbReference>
<keyword evidence="4" id="KW-1185">Reference proteome</keyword>
<gene>
    <name evidence="3" type="ORF">OIU83_19310</name>
</gene>
<evidence type="ECO:0000313" key="4">
    <source>
        <dbReference type="Proteomes" id="UP001151079"/>
    </source>
</evidence>
<feature type="domain" description="T6SS Phospholipase effector Tle1-like catalytic" evidence="2">
    <location>
        <begin position="35"/>
        <end position="199"/>
    </location>
</feature>
<comment type="caution">
    <text evidence="3">The sequence shown here is derived from an EMBL/GenBank/DDBJ whole genome shotgun (WGS) entry which is preliminary data.</text>
</comment>
<reference evidence="3" key="1">
    <citation type="submission" date="2022-10" db="EMBL/GenBank/DDBJ databases">
        <title>Two novel species of Flavobacterium.</title>
        <authorList>
            <person name="Liu Q."/>
            <person name="Xin Y.-H."/>
        </authorList>
    </citation>
    <scope>NUCLEOTIDE SEQUENCE</scope>
    <source>
        <strain evidence="3">LS1R49</strain>
    </source>
</reference>
<organism evidence="3 4">
    <name type="scientific">Flavobacterium shii</name>
    <dbReference type="NCBI Taxonomy" id="2987687"/>
    <lineage>
        <taxon>Bacteria</taxon>
        <taxon>Pseudomonadati</taxon>
        <taxon>Bacteroidota</taxon>
        <taxon>Flavobacteriia</taxon>
        <taxon>Flavobacteriales</taxon>
        <taxon>Flavobacteriaceae</taxon>
        <taxon>Flavobacterium</taxon>
    </lineage>
</organism>
<protein>
    <submittedName>
        <fullName evidence="3">DUF2235 domain-containing protein</fullName>
    </submittedName>
</protein>
<dbReference type="Pfam" id="PF09994">
    <property type="entry name" value="T6SS_Tle1-like_cat"/>
    <property type="match status" value="1"/>
</dbReference>
<dbReference type="AlphaFoldDB" id="A0A9X3C557"/>
<feature type="region of interest" description="Disordered" evidence="1">
    <location>
        <begin position="384"/>
        <end position="408"/>
    </location>
</feature>
<dbReference type="RefSeq" id="WP_264207904.1">
    <property type="nucleotide sequence ID" value="NZ_JAOZEW010000023.1"/>
</dbReference>
<dbReference type="EMBL" id="JAOZEW010000023">
    <property type="protein sequence ID" value="MCV9929819.1"/>
    <property type="molecule type" value="Genomic_DNA"/>
</dbReference>
<proteinExistence type="predicted"/>
<evidence type="ECO:0000256" key="1">
    <source>
        <dbReference type="SAM" id="MobiDB-lite"/>
    </source>
</evidence>
<dbReference type="InterPro" id="IPR018712">
    <property type="entry name" value="Tle1-like_cat"/>
</dbReference>
<accession>A0A9X3C557</accession>
<sequence>MGDRGVVAKVVKACVEAGKILSQEKYTGKEIDELKVNVFGFSRGAAAARHFLHIANSPAIIFNTDRENNITVNTPRNYQGMENQDFRFKVPYSPLLDKHGYFAACLLKRKINPKKIKFHFTGLYDTVASYGVYHGNDVSDLDLDAIKNSHFVLQLSADDEYRENFDLTDITSAGLNGLEYTLPGVHCDIGGAYNDLEEEVSVLYYKRESVYNRVIHDTDTEIEKFRQIVINEGWYKPYQVTAGVLHDSDLGTEVKGSVDDAETFYTVVGTRENLRNSYDKIPLKKMFFFSDYFGVKYDTTKIEKKYEINNLFLQEVYNQLMNYMKACSDLRNKYIREKSNDSKSYLNELRQISYLDYISEKDLKTLRNEYLHWSVKANKFGLETRESQAPSKEGALEQKYRKREIHHG</sequence>
<evidence type="ECO:0000313" key="3">
    <source>
        <dbReference type="EMBL" id="MCV9929819.1"/>
    </source>
</evidence>
<dbReference type="PANTHER" id="PTHR33840:SF1">
    <property type="entry name" value="TLE1 PHOSPHOLIPASE DOMAIN-CONTAINING PROTEIN"/>
    <property type="match status" value="1"/>
</dbReference>
<name>A0A9X3C557_9FLAO</name>